<accession>A0AAU2K1E2</accession>
<dbReference type="AlphaFoldDB" id="A0AAU2K1E2"/>
<gene>
    <name evidence="2" type="ORF">OG327_31680</name>
</gene>
<feature type="region of interest" description="Disordered" evidence="1">
    <location>
        <begin position="195"/>
        <end position="240"/>
    </location>
</feature>
<reference evidence="2" key="1">
    <citation type="submission" date="2022-10" db="EMBL/GenBank/DDBJ databases">
        <title>The complete genomes of actinobacterial strains from the NBC collection.</title>
        <authorList>
            <person name="Joergensen T.S."/>
            <person name="Alvarez Arevalo M."/>
            <person name="Sterndorff E.B."/>
            <person name="Faurdal D."/>
            <person name="Vuksanovic O."/>
            <person name="Mourched A.-S."/>
            <person name="Charusanti P."/>
            <person name="Shaw S."/>
            <person name="Blin K."/>
            <person name="Weber T."/>
        </authorList>
    </citation>
    <scope>NUCLEOTIDE SEQUENCE</scope>
    <source>
        <strain evidence="2">NBC_00049</strain>
    </source>
</reference>
<feature type="compositionally biased region" description="Basic residues" evidence="1">
    <location>
        <begin position="231"/>
        <end position="240"/>
    </location>
</feature>
<protein>
    <submittedName>
        <fullName evidence="2">Uncharacterized protein</fullName>
    </submittedName>
</protein>
<sequence>MGFPEHRLPGRTALTHIQTVTQQGRRVDLCLFGSLKNLKGYDVPEEDSAGGWTSSNAPLIEEFMARRGAEASARTGRAYLLDDEEAALEILKVSLTQGLYGDPADHHGRPETRGYTIMGFDATEYVAVIYKDVTLTPSRWNLRGDPELEGVSRILIGAPLWMRTTRQDSIKLHYGENRVLVPSVWDRRSAPAIAPASGWTAGDLPPSTRQDPMPGQAPHPDLDPANVTGSRPRRFRGSPG</sequence>
<organism evidence="2">
    <name type="scientific">Streptomyces sp. NBC_00049</name>
    <dbReference type="NCBI Taxonomy" id="2903617"/>
    <lineage>
        <taxon>Bacteria</taxon>
        <taxon>Bacillati</taxon>
        <taxon>Actinomycetota</taxon>
        <taxon>Actinomycetes</taxon>
        <taxon>Kitasatosporales</taxon>
        <taxon>Streptomycetaceae</taxon>
        <taxon>Streptomyces</taxon>
    </lineage>
</organism>
<name>A0AAU2K1E2_9ACTN</name>
<evidence type="ECO:0000256" key="1">
    <source>
        <dbReference type="SAM" id="MobiDB-lite"/>
    </source>
</evidence>
<dbReference type="EMBL" id="CP108264">
    <property type="protein sequence ID" value="WTU77523.1"/>
    <property type="molecule type" value="Genomic_DNA"/>
</dbReference>
<evidence type="ECO:0000313" key="2">
    <source>
        <dbReference type="EMBL" id="WTU77523.1"/>
    </source>
</evidence>
<proteinExistence type="predicted"/>